<organism evidence="1 2">
    <name type="scientific">Paenibacillus alvei</name>
    <name type="common">Bacillus alvei</name>
    <dbReference type="NCBI Taxonomy" id="44250"/>
    <lineage>
        <taxon>Bacteria</taxon>
        <taxon>Bacillati</taxon>
        <taxon>Bacillota</taxon>
        <taxon>Bacilli</taxon>
        <taxon>Bacillales</taxon>
        <taxon>Paenibacillaceae</taxon>
        <taxon>Paenibacillus</taxon>
    </lineage>
</organism>
<dbReference type="AlphaFoldDB" id="A0AAP7DIC0"/>
<comment type="caution">
    <text evidence="1">The sequence shown here is derived from an EMBL/GenBank/DDBJ whole genome shotgun (WGS) entry which is preliminary data.</text>
</comment>
<protein>
    <submittedName>
        <fullName evidence="1">Uncharacterized protein</fullName>
    </submittedName>
</protein>
<dbReference type="Proteomes" id="UP000552038">
    <property type="component" value="Unassembled WGS sequence"/>
</dbReference>
<gene>
    <name evidence="1" type="ORF">HMI46_12725</name>
</gene>
<dbReference type="RefSeq" id="WP_171416886.1">
    <property type="nucleotide sequence ID" value="NZ_JABFOR010000014.1"/>
</dbReference>
<evidence type="ECO:0000313" key="2">
    <source>
        <dbReference type="Proteomes" id="UP000552038"/>
    </source>
</evidence>
<name>A0AAP7DIC0_PAEAL</name>
<proteinExistence type="predicted"/>
<dbReference type="EMBL" id="JABFOR010000014">
    <property type="protein sequence ID" value="NOJ71422.1"/>
    <property type="molecule type" value="Genomic_DNA"/>
</dbReference>
<sequence length="167" mass="19234">MTTINQRYTRLLEKAQRTVEMLGEVLEVDAEEYGSAEARIYMISSAITLYKEDPRAIYLSDLERSIKGGMRYVRLVRNIWRNRFLLRGVGYEIGYYRNCRTGNYEVSWIDPSKSCLDRTRVKRAVFLPNVIHNIAPQTLADKVAGVVTVTYDQMVRLGFIVKQVSAA</sequence>
<evidence type="ECO:0000313" key="1">
    <source>
        <dbReference type="EMBL" id="NOJ71422.1"/>
    </source>
</evidence>
<accession>A0AAP7DIC0</accession>
<reference evidence="1 2" key="1">
    <citation type="submission" date="2020-05" db="EMBL/GenBank/DDBJ databases">
        <title>Whole genome sequencing and identification of novel metabolites from Paenibacillus alvei strain JR949.</title>
        <authorList>
            <person name="Rajendhran J."/>
            <person name="Sree Pranav P."/>
            <person name="Mahalakshmi B."/>
            <person name="Karthikeyan R."/>
        </authorList>
    </citation>
    <scope>NUCLEOTIDE SEQUENCE [LARGE SCALE GENOMIC DNA]</scope>
    <source>
        <strain evidence="1 2">JR949</strain>
    </source>
</reference>